<name>A0A5B7E5X4_PORTR</name>
<reference evidence="2 3" key="1">
    <citation type="submission" date="2019-05" db="EMBL/GenBank/DDBJ databases">
        <title>Another draft genome of Portunus trituberculatus and its Hox gene families provides insights of decapod evolution.</title>
        <authorList>
            <person name="Jeong J.-H."/>
            <person name="Song I."/>
            <person name="Kim S."/>
            <person name="Choi T."/>
            <person name="Kim D."/>
            <person name="Ryu S."/>
            <person name="Kim W."/>
        </authorList>
    </citation>
    <scope>NUCLEOTIDE SEQUENCE [LARGE SCALE GENOMIC DNA]</scope>
    <source>
        <tissue evidence="2">Muscle</tissue>
    </source>
</reference>
<dbReference type="EMBL" id="VSRR010001940">
    <property type="protein sequence ID" value="MPC28606.1"/>
    <property type="molecule type" value="Genomic_DNA"/>
</dbReference>
<evidence type="ECO:0000256" key="1">
    <source>
        <dbReference type="SAM" id="MobiDB-lite"/>
    </source>
</evidence>
<proteinExistence type="predicted"/>
<organism evidence="2 3">
    <name type="scientific">Portunus trituberculatus</name>
    <name type="common">Swimming crab</name>
    <name type="synonym">Neptunus trituberculatus</name>
    <dbReference type="NCBI Taxonomy" id="210409"/>
    <lineage>
        <taxon>Eukaryota</taxon>
        <taxon>Metazoa</taxon>
        <taxon>Ecdysozoa</taxon>
        <taxon>Arthropoda</taxon>
        <taxon>Crustacea</taxon>
        <taxon>Multicrustacea</taxon>
        <taxon>Malacostraca</taxon>
        <taxon>Eumalacostraca</taxon>
        <taxon>Eucarida</taxon>
        <taxon>Decapoda</taxon>
        <taxon>Pleocyemata</taxon>
        <taxon>Brachyura</taxon>
        <taxon>Eubrachyura</taxon>
        <taxon>Portunoidea</taxon>
        <taxon>Portunidae</taxon>
        <taxon>Portuninae</taxon>
        <taxon>Portunus</taxon>
    </lineage>
</organism>
<feature type="compositionally biased region" description="Basic and acidic residues" evidence="1">
    <location>
        <begin position="1"/>
        <end position="17"/>
    </location>
</feature>
<comment type="caution">
    <text evidence="2">The sequence shown here is derived from an EMBL/GenBank/DDBJ whole genome shotgun (WGS) entry which is preliminary data.</text>
</comment>
<sequence length="67" mass="7321">MRGERGWEHGASIREHGGGLSKVNADKGAREWVSSLISRRIADISHTAESSFTAAMMAMRGGDQKDY</sequence>
<dbReference type="Proteomes" id="UP000324222">
    <property type="component" value="Unassembled WGS sequence"/>
</dbReference>
<dbReference type="AlphaFoldDB" id="A0A5B7E5X4"/>
<protein>
    <submittedName>
        <fullName evidence="2">Uncharacterized protein</fullName>
    </submittedName>
</protein>
<feature type="region of interest" description="Disordered" evidence="1">
    <location>
        <begin position="1"/>
        <end position="23"/>
    </location>
</feature>
<gene>
    <name evidence="2" type="ORF">E2C01_021814</name>
</gene>
<keyword evidence="3" id="KW-1185">Reference proteome</keyword>
<evidence type="ECO:0000313" key="3">
    <source>
        <dbReference type="Proteomes" id="UP000324222"/>
    </source>
</evidence>
<accession>A0A5B7E5X4</accession>
<evidence type="ECO:0000313" key="2">
    <source>
        <dbReference type="EMBL" id="MPC28606.1"/>
    </source>
</evidence>